<dbReference type="SUPFAM" id="SSF64268">
    <property type="entry name" value="PX domain"/>
    <property type="match status" value="1"/>
</dbReference>
<evidence type="ECO:0000259" key="2">
    <source>
        <dbReference type="PROSITE" id="PS50086"/>
    </source>
</evidence>
<dbReference type="GO" id="GO:0005096">
    <property type="term" value="F:GTPase activator activity"/>
    <property type="evidence" value="ECO:0007669"/>
    <property type="project" value="TreeGrafter"/>
</dbReference>
<dbReference type="eggNOG" id="KOG4347">
    <property type="taxonomic scope" value="Eukaryota"/>
</dbReference>
<accession>C1EH98</accession>
<keyword evidence="4" id="KW-1185">Reference proteome</keyword>
<organism evidence="3 4">
    <name type="scientific">Micromonas commoda (strain RCC299 / NOUM17 / CCMP2709)</name>
    <name type="common">Picoplanktonic green alga</name>
    <dbReference type="NCBI Taxonomy" id="296587"/>
    <lineage>
        <taxon>Eukaryota</taxon>
        <taxon>Viridiplantae</taxon>
        <taxon>Chlorophyta</taxon>
        <taxon>Mamiellophyceae</taxon>
        <taxon>Mamiellales</taxon>
        <taxon>Mamiellaceae</taxon>
        <taxon>Micromonas</taxon>
    </lineage>
</organism>
<feature type="compositionally biased region" description="Low complexity" evidence="1">
    <location>
        <begin position="302"/>
        <end position="315"/>
    </location>
</feature>
<dbReference type="PROSITE" id="PS50086">
    <property type="entry name" value="TBC_RABGAP"/>
    <property type="match status" value="1"/>
</dbReference>
<dbReference type="InterPro" id="IPR036871">
    <property type="entry name" value="PX_dom_sf"/>
</dbReference>
<feature type="region of interest" description="Disordered" evidence="1">
    <location>
        <begin position="726"/>
        <end position="748"/>
    </location>
</feature>
<dbReference type="EMBL" id="CP001332">
    <property type="protein sequence ID" value="ACO67470.1"/>
    <property type="molecule type" value="Genomic_DNA"/>
</dbReference>
<feature type="compositionally biased region" description="Basic and acidic residues" evidence="1">
    <location>
        <begin position="115"/>
        <end position="124"/>
    </location>
</feature>
<dbReference type="OMA" id="DHRAEIW"/>
<feature type="domain" description="Rab-GAP TBC" evidence="2">
    <location>
        <begin position="211"/>
        <end position="470"/>
    </location>
</feature>
<dbReference type="GeneID" id="8249141"/>
<dbReference type="InterPro" id="IPR050302">
    <property type="entry name" value="Rab_GAP_TBC_domain"/>
</dbReference>
<dbReference type="Pfam" id="PF00566">
    <property type="entry name" value="RabGAP-TBC"/>
    <property type="match status" value="1"/>
</dbReference>
<gene>
    <name evidence="3" type="ORF">MICPUN_64149</name>
</gene>
<dbReference type="AlphaFoldDB" id="C1EH98"/>
<dbReference type="GO" id="GO:0035091">
    <property type="term" value="F:phosphatidylinositol binding"/>
    <property type="evidence" value="ECO:0007669"/>
    <property type="project" value="InterPro"/>
</dbReference>
<dbReference type="GO" id="GO:0031410">
    <property type="term" value="C:cytoplasmic vesicle"/>
    <property type="evidence" value="ECO:0007669"/>
    <property type="project" value="UniProtKB-ARBA"/>
</dbReference>
<dbReference type="STRING" id="296587.C1EH98"/>
<dbReference type="SMART" id="SM00164">
    <property type="entry name" value="TBC"/>
    <property type="match status" value="1"/>
</dbReference>
<dbReference type="SUPFAM" id="SSF47923">
    <property type="entry name" value="Ypt/Rab-GAP domain of gyp1p"/>
    <property type="match status" value="2"/>
</dbReference>
<dbReference type="Proteomes" id="UP000002009">
    <property type="component" value="Chromosome 14"/>
</dbReference>
<feature type="compositionally biased region" description="Low complexity" evidence="1">
    <location>
        <begin position="57"/>
        <end position="69"/>
    </location>
</feature>
<sequence>MPAGIAVDATPSARLPPRHPHSPPSYREVGDLIGVNDGKSGCGRVGPRSPPERLRRSSGAGPSSRAVGGCDLGSSEDDRVEAEPKTPTTRRAPPSYEDALLSARRIPPKSPPRPGAEHDGERGPKKPTRAHQPRPIARVPRRTPVDPSIPSSRHSQRERSTTRSGSRYEEIRVTYPAARARQLTALEAYKTAAPEARLPGGEARAALAVTGIHHLHRAEVWAEALHAEHKETAADRCYDDYLEEGLRSRDFAAARERIRCDVPCVFPSHPRFVRTGPRTADGWGGDACPRDRRSGLSRTSSRDLSGSLYESSSGSLYGSACDLSLADDRSGSSFTDAVSGRLDYCLLDALERVLVAAAVRSPQGYVPFAATVAGVLLLETDDEENAFWMLAAFCEDVAPWAFTAGALPFLAECATLDRAVAAEMPALDARLHRAAVRPSLLCAGWLTKFGVSVLPGESALRLLDAIVLEGSDVLPQAVLAFLRAHGDQILSRGKGCGAALLDAADDVAAGSFVFDEVVEDAVHSARCARESPAWCRLRADARAAVHSRASALGSLRELDRSFGRFAEENRGVCRDEFDDLVWAAYPVGVEADDLGVEGVDPTADVSADAATRAFDLARREVAEEHGCGFGSGFRTNSAPETPRSARSCVSSLCGSRFGDSSDEAHVVSHARWRAHCDRDPALKARLRVANLPGDAADARVRALLRGVDGGFGYAARLGGYASANCTSASEDEKNPGGTNPGGAPSPAKLASAVRTAHAAMGVLDAGARSGAFPMNRHAAAALESAMLFAGGGVGWLEKIRFGARGSMVLASIEATVRAAHMDSRDAFHVSVIASRDVVPSVTSLLSWSTPFFDRTPHTRYHLLVQSPGSAPYVLCKRYSDFKQLHADAEGKGLAADVGPSLELPTGFGSFSSDPSVVARRRVALQRYMDALACSGSAGALAHLRVFLQLDSPPRAKRRVRGACYIGCDGFFGA</sequence>
<dbReference type="RefSeq" id="XP_002506212.1">
    <property type="nucleotide sequence ID" value="XM_002506166.1"/>
</dbReference>
<name>C1EH98_MICCC</name>
<dbReference type="InterPro" id="IPR000195">
    <property type="entry name" value="Rab-GAP-TBC_dom"/>
</dbReference>
<dbReference type="InterPro" id="IPR035969">
    <property type="entry name" value="Rab-GAP_TBC_sf"/>
</dbReference>
<dbReference type="OrthoDB" id="294251at2759"/>
<evidence type="ECO:0000313" key="4">
    <source>
        <dbReference type="Proteomes" id="UP000002009"/>
    </source>
</evidence>
<dbReference type="PANTHER" id="PTHR47219:SF9">
    <property type="entry name" value="GTPASE ACTIVATING PROTEIN AND CENTROSOME-ASSOCIATED, ISOFORM B"/>
    <property type="match status" value="1"/>
</dbReference>
<dbReference type="GO" id="GO:0031267">
    <property type="term" value="F:small GTPase binding"/>
    <property type="evidence" value="ECO:0007669"/>
    <property type="project" value="TreeGrafter"/>
</dbReference>
<dbReference type="Gene3D" id="1.10.8.270">
    <property type="entry name" value="putative rabgap domain of human tbc1 domain family member 14 like domains"/>
    <property type="match status" value="1"/>
</dbReference>
<feature type="compositionally biased region" description="Basic and acidic residues" evidence="1">
    <location>
        <begin position="155"/>
        <end position="167"/>
    </location>
</feature>
<evidence type="ECO:0000256" key="1">
    <source>
        <dbReference type="SAM" id="MobiDB-lite"/>
    </source>
</evidence>
<proteinExistence type="predicted"/>
<dbReference type="Gene3D" id="1.10.472.80">
    <property type="entry name" value="Ypt/Rab-GAP domain of gyp1p, domain 3"/>
    <property type="match status" value="1"/>
</dbReference>
<evidence type="ECO:0000313" key="3">
    <source>
        <dbReference type="EMBL" id="ACO67470.1"/>
    </source>
</evidence>
<feature type="region of interest" description="Disordered" evidence="1">
    <location>
        <begin position="280"/>
        <end position="315"/>
    </location>
</feature>
<dbReference type="KEGG" id="mis:MICPUN_64149"/>
<dbReference type="Gene3D" id="3.30.1520.10">
    <property type="entry name" value="Phox-like domain"/>
    <property type="match status" value="1"/>
</dbReference>
<protein>
    <recommendedName>
        <fullName evidence="2">Rab-GAP TBC domain-containing protein</fullName>
    </recommendedName>
</protein>
<feature type="region of interest" description="Disordered" evidence="1">
    <location>
        <begin position="1"/>
        <end position="167"/>
    </location>
</feature>
<dbReference type="PANTHER" id="PTHR47219">
    <property type="entry name" value="RAB GTPASE-ACTIVATING PROTEIN 1-LIKE"/>
    <property type="match status" value="1"/>
</dbReference>
<dbReference type="InParanoid" id="C1EH98"/>
<reference evidence="3 4" key="1">
    <citation type="journal article" date="2009" name="Science">
        <title>Green evolution and dynamic adaptations revealed by genomes of the marine picoeukaryotes Micromonas.</title>
        <authorList>
            <person name="Worden A.Z."/>
            <person name="Lee J.H."/>
            <person name="Mock T."/>
            <person name="Rouze P."/>
            <person name="Simmons M.P."/>
            <person name="Aerts A.L."/>
            <person name="Allen A.E."/>
            <person name="Cuvelier M.L."/>
            <person name="Derelle E."/>
            <person name="Everett M.V."/>
            <person name="Foulon E."/>
            <person name="Grimwood J."/>
            <person name="Gundlach H."/>
            <person name="Henrissat B."/>
            <person name="Napoli C."/>
            <person name="McDonald S.M."/>
            <person name="Parker M.S."/>
            <person name="Rombauts S."/>
            <person name="Salamov A."/>
            <person name="Von Dassow P."/>
            <person name="Badger J.H."/>
            <person name="Coutinho P.M."/>
            <person name="Demir E."/>
            <person name="Dubchak I."/>
            <person name="Gentemann C."/>
            <person name="Eikrem W."/>
            <person name="Gready J.E."/>
            <person name="John U."/>
            <person name="Lanier W."/>
            <person name="Lindquist E.A."/>
            <person name="Lucas S."/>
            <person name="Mayer K.F."/>
            <person name="Moreau H."/>
            <person name="Not F."/>
            <person name="Otillar R."/>
            <person name="Panaud O."/>
            <person name="Pangilinan J."/>
            <person name="Paulsen I."/>
            <person name="Piegu B."/>
            <person name="Poliakov A."/>
            <person name="Robbens S."/>
            <person name="Schmutz J."/>
            <person name="Toulza E."/>
            <person name="Wyss T."/>
            <person name="Zelensky A."/>
            <person name="Zhou K."/>
            <person name="Armbrust E.V."/>
            <person name="Bhattacharya D."/>
            <person name="Goodenough U.W."/>
            <person name="Van de Peer Y."/>
            <person name="Grigoriev I.V."/>
        </authorList>
    </citation>
    <scope>NUCLEOTIDE SEQUENCE [LARGE SCALE GENOMIC DNA]</scope>
    <source>
        <strain evidence="4">RCC299 / NOUM17</strain>
    </source>
</reference>